<evidence type="ECO:0000256" key="1">
    <source>
        <dbReference type="SAM" id="MobiDB-lite"/>
    </source>
</evidence>
<evidence type="ECO:0000313" key="2">
    <source>
        <dbReference type="EMBL" id="MFD1311959.1"/>
    </source>
</evidence>
<gene>
    <name evidence="2" type="ORF">ACFQ5X_39965</name>
</gene>
<evidence type="ECO:0000313" key="3">
    <source>
        <dbReference type="Proteomes" id="UP001597058"/>
    </source>
</evidence>
<feature type="compositionally biased region" description="Basic and acidic residues" evidence="1">
    <location>
        <begin position="178"/>
        <end position="187"/>
    </location>
</feature>
<dbReference type="EMBL" id="JBHTMM010000097">
    <property type="protein sequence ID" value="MFD1311959.1"/>
    <property type="molecule type" value="Genomic_DNA"/>
</dbReference>
<dbReference type="InterPro" id="IPR048868">
    <property type="entry name" value="OGG-like_put"/>
</dbReference>
<sequence>MWGKGKRGTPGGSGAATLEKILATGGLPAVLAGAVTSLDRGGARPAYAALRGQIAGAAPSFFTKFLYFAGQAVPPGDGLRPLILDRVLSQRIRAVAARVGRDSGHDPDGTVAAWVWADGDWSPDPYEAYLSFMQVALALAEAAQAHRAGRAGHGQARPPSTAEGRIWQPAVRASPSAVRRDTRRPGEEPAVVGGPRTPSLRRTVARPV</sequence>
<reference evidence="3" key="1">
    <citation type="journal article" date="2019" name="Int. J. Syst. Evol. Microbiol.">
        <title>The Global Catalogue of Microorganisms (GCM) 10K type strain sequencing project: providing services to taxonomists for standard genome sequencing and annotation.</title>
        <authorList>
            <consortium name="The Broad Institute Genomics Platform"/>
            <consortium name="The Broad Institute Genome Sequencing Center for Infectious Disease"/>
            <person name="Wu L."/>
            <person name="Ma J."/>
        </authorList>
    </citation>
    <scope>NUCLEOTIDE SEQUENCE [LARGE SCALE GENOMIC DNA]</scope>
    <source>
        <strain evidence="3">CGMCC 4.7020</strain>
    </source>
</reference>
<name>A0ABW3XTQ0_9ACTN</name>
<feature type="region of interest" description="Disordered" evidence="1">
    <location>
        <begin position="148"/>
        <end position="208"/>
    </location>
</feature>
<organism evidence="2 3">
    <name type="scientific">Streptomyces kaempferi</name>
    <dbReference type="NCBI Taxonomy" id="333725"/>
    <lineage>
        <taxon>Bacteria</taxon>
        <taxon>Bacillati</taxon>
        <taxon>Actinomycetota</taxon>
        <taxon>Actinomycetes</taxon>
        <taxon>Kitasatosporales</taxon>
        <taxon>Streptomycetaceae</taxon>
        <taxon>Streptomyces</taxon>
    </lineage>
</organism>
<proteinExistence type="predicted"/>
<protein>
    <submittedName>
        <fullName evidence="2">Uncharacterized protein</fullName>
    </submittedName>
</protein>
<accession>A0ABW3XTQ0</accession>
<dbReference type="Proteomes" id="UP001597058">
    <property type="component" value="Unassembled WGS sequence"/>
</dbReference>
<keyword evidence="3" id="KW-1185">Reference proteome</keyword>
<dbReference type="RefSeq" id="WP_381243248.1">
    <property type="nucleotide sequence ID" value="NZ_JBHSKH010000151.1"/>
</dbReference>
<dbReference type="Pfam" id="PF21790">
    <property type="entry name" value="OGG"/>
    <property type="match status" value="1"/>
</dbReference>
<comment type="caution">
    <text evidence="2">The sequence shown here is derived from an EMBL/GenBank/DDBJ whole genome shotgun (WGS) entry which is preliminary data.</text>
</comment>